<dbReference type="GO" id="GO:0005483">
    <property type="term" value="F:soluble NSF attachment protein activity"/>
    <property type="evidence" value="ECO:0007669"/>
    <property type="project" value="TreeGrafter"/>
</dbReference>
<evidence type="ECO:0000256" key="7">
    <source>
        <dbReference type="ARBA" id="ARBA00040047"/>
    </source>
</evidence>
<dbReference type="AlphaFoldDB" id="A0A5E5BJ94"/>
<dbReference type="GO" id="GO:0019905">
    <property type="term" value="F:syntaxin binding"/>
    <property type="evidence" value="ECO:0007669"/>
    <property type="project" value="TreeGrafter"/>
</dbReference>
<evidence type="ECO:0000256" key="4">
    <source>
        <dbReference type="ARBA" id="ARBA00022892"/>
    </source>
</evidence>
<dbReference type="GO" id="GO:0016192">
    <property type="term" value="P:vesicle-mediated transport"/>
    <property type="evidence" value="ECO:0007669"/>
    <property type="project" value="UniProtKB-KW"/>
</dbReference>
<evidence type="ECO:0000256" key="3">
    <source>
        <dbReference type="ARBA" id="ARBA00022448"/>
    </source>
</evidence>
<evidence type="ECO:0000256" key="8">
    <source>
        <dbReference type="ARBA" id="ARBA00042485"/>
    </source>
</evidence>
<evidence type="ECO:0000313" key="9">
    <source>
        <dbReference type="EMBL" id="VVE85784.1"/>
    </source>
</evidence>
<gene>
    <name evidence="9" type="ORF">PSP31121_05416</name>
</gene>
<comment type="similarity">
    <text evidence="2">Belongs to the SNAP family.</text>
</comment>
<dbReference type="SUPFAM" id="SSF48452">
    <property type="entry name" value="TPR-like"/>
    <property type="match status" value="2"/>
</dbReference>
<keyword evidence="3" id="KW-0813">Transport</keyword>
<organism evidence="9 10">
    <name type="scientific">Pandoraea sputorum</name>
    <dbReference type="NCBI Taxonomy" id="93222"/>
    <lineage>
        <taxon>Bacteria</taxon>
        <taxon>Pseudomonadati</taxon>
        <taxon>Pseudomonadota</taxon>
        <taxon>Betaproteobacteria</taxon>
        <taxon>Burkholderiales</taxon>
        <taxon>Burkholderiaceae</taxon>
        <taxon>Pandoraea</taxon>
    </lineage>
</organism>
<dbReference type="GO" id="GO:0005774">
    <property type="term" value="C:vacuolar membrane"/>
    <property type="evidence" value="ECO:0007669"/>
    <property type="project" value="TreeGrafter"/>
</dbReference>
<dbReference type="Proteomes" id="UP000335538">
    <property type="component" value="Unassembled WGS sequence"/>
</dbReference>
<proteinExistence type="inferred from homology"/>
<dbReference type="InterPro" id="IPR000744">
    <property type="entry name" value="NSF_attach"/>
</dbReference>
<dbReference type="InterPro" id="IPR011990">
    <property type="entry name" value="TPR-like_helical_dom_sf"/>
</dbReference>
<dbReference type="GO" id="GO:0031201">
    <property type="term" value="C:SNARE complex"/>
    <property type="evidence" value="ECO:0007669"/>
    <property type="project" value="TreeGrafter"/>
</dbReference>
<dbReference type="PANTHER" id="PTHR13768:SF2">
    <property type="entry name" value="GAMMA-SOLUBLE NSF ATTACHMENT PROTEIN"/>
    <property type="match status" value="1"/>
</dbReference>
<dbReference type="GO" id="GO:0006886">
    <property type="term" value="P:intracellular protein transport"/>
    <property type="evidence" value="ECO:0007669"/>
    <property type="project" value="InterPro"/>
</dbReference>
<dbReference type="PANTHER" id="PTHR13768">
    <property type="entry name" value="SOLUBLE NSF ATTACHMENT PROTEIN SNAP"/>
    <property type="match status" value="1"/>
</dbReference>
<name>A0A5E5BJ94_9BURK</name>
<keyword evidence="5" id="KW-0653">Protein transport</keyword>
<protein>
    <recommendedName>
        <fullName evidence="7">Gamma-soluble NSF attachment protein</fullName>
    </recommendedName>
    <alternativeName>
        <fullName evidence="8">N-ethylmaleimide-sensitive factor attachment protein gamma</fullName>
    </alternativeName>
</protein>
<reference evidence="9 10" key="1">
    <citation type="submission" date="2019-08" db="EMBL/GenBank/DDBJ databases">
        <authorList>
            <person name="Peeters C."/>
        </authorList>
    </citation>
    <scope>NUCLEOTIDE SEQUENCE [LARGE SCALE GENOMIC DNA]</scope>
    <source>
        <strain evidence="9 10">LMG 31121</strain>
    </source>
</reference>
<keyword evidence="6" id="KW-0472">Membrane</keyword>
<evidence type="ECO:0000313" key="10">
    <source>
        <dbReference type="Proteomes" id="UP000335538"/>
    </source>
</evidence>
<keyword evidence="4" id="KW-0931">ER-Golgi transport</keyword>
<evidence type="ECO:0000256" key="6">
    <source>
        <dbReference type="ARBA" id="ARBA00023136"/>
    </source>
</evidence>
<comment type="subcellular location">
    <subcellularLocation>
        <location evidence="1">Membrane</location>
        <topology evidence="1">Peripheral membrane protein</topology>
    </subcellularLocation>
</comment>
<evidence type="ECO:0000256" key="2">
    <source>
        <dbReference type="ARBA" id="ARBA00010050"/>
    </source>
</evidence>
<sequence>MHFSTPSTSVPARTPHFSPLSAEAEGAIYAVLAALDFNDAQAVHAAHLRLQRQALALFPGAYFDGVNPDGVARALATLILSPWAGQQNQSTQGIEPGVGDALRSLAERLTPTGQDALLHSLENSHGELALAKYVTHADRHCLAGHLHQRRADAPSFVDAWAAAHAYRQAASAYEQAGAPQLATGAWQLAAAAATQAAAAYLRAYRPLEAADAYELAATAHTQAGQPGQGTDARRRAAAAALTAANGYLLAGAPAQAADAYARVAELCTHTHERLAAAHAWLKAAAAYLRSDRPAQAAHAYLRAAELYTQEARVASAVEAWLKAVDAAWTAADTGPANARYAQTADVCLRVARACDALGQRGAAADAWQRAATAYGRARDFQSAVTAWKQAACACEKTAQPARAGDAYRFQADILAAELGQPLKAAQAYELAATAYRKAATASTAAKDPLAAARHYLMAAQASELAAAAYRAVAPASAGAYSALAGAMHDLMAAHLPMMTGQPMRAPEADPAAPQDEWARHAYTRAGDAFMEAGEFLAAADVYALARRHRRAARAYLKVAQTCHNEANPRQAADAYFRAACHLRLTDQPRDKVAKAFLKAAAIYQREGEDELAADACAKAKQHAQAAALYLKHARACLQTGQPLQAAKAFVRAGFQLRKADRPLNEVAEVFATAAAIYDQQGAQELAARAFMEAGLLPQAVSRFTRLNMPGLVGAAYGRKKMDEKAAGALWQASRRVPIPYGPETEESATARRKFRQQARCLFEQTDKAAAQSRRIDPDL</sequence>
<evidence type="ECO:0000256" key="1">
    <source>
        <dbReference type="ARBA" id="ARBA00004170"/>
    </source>
</evidence>
<dbReference type="EMBL" id="CABPSR010000034">
    <property type="protein sequence ID" value="VVE85784.1"/>
    <property type="molecule type" value="Genomic_DNA"/>
</dbReference>
<dbReference type="Gene3D" id="1.25.40.10">
    <property type="entry name" value="Tetratricopeptide repeat domain"/>
    <property type="match status" value="3"/>
</dbReference>
<accession>A0A5E5BJ94</accession>
<evidence type="ECO:0000256" key="5">
    <source>
        <dbReference type="ARBA" id="ARBA00022927"/>
    </source>
</evidence>